<protein>
    <submittedName>
        <fullName evidence="2">Uncharacterized protein</fullName>
    </submittedName>
</protein>
<evidence type="ECO:0000256" key="1">
    <source>
        <dbReference type="SAM" id="MobiDB-lite"/>
    </source>
</evidence>
<dbReference type="EMBL" id="AP028920">
    <property type="protein sequence ID" value="BET01152.1"/>
    <property type="molecule type" value="Genomic_DNA"/>
</dbReference>
<organism evidence="2 3">
    <name type="scientific">Nesidiocoris tenuis</name>
    <dbReference type="NCBI Taxonomy" id="355587"/>
    <lineage>
        <taxon>Eukaryota</taxon>
        <taxon>Metazoa</taxon>
        <taxon>Ecdysozoa</taxon>
        <taxon>Arthropoda</taxon>
        <taxon>Hexapoda</taxon>
        <taxon>Insecta</taxon>
        <taxon>Pterygota</taxon>
        <taxon>Neoptera</taxon>
        <taxon>Paraneoptera</taxon>
        <taxon>Hemiptera</taxon>
        <taxon>Heteroptera</taxon>
        <taxon>Panheteroptera</taxon>
        <taxon>Cimicomorpha</taxon>
        <taxon>Miridae</taxon>
        <taxon>Dicyphina</taxon>
        <taxon>Nesidiocoris</taxon>
    </lineage>
</organism>
<evidence type="ECO:0000313" key="3">
    <source>
        <dbReference type="Proteomes" id="UP001307889"/>
    </source>
</evidence>
<sequence length="96" mass="10665">MSAPASTTTVDGGTRASKNGRRDVSDPLLSQPDYLSKYLRLVTMATNNISVGDPAGECGPCSAIDDFEKPKPKRGRWSSSRKMRMRIFQRDDRQTK</sequence>
<accession>A0ABN7B9V2</accession>
<gene>
    <name evidence="2" type="ORF">NTJ_13969</name>
</gene>
<name>A0ABN7B9V2_9HEMI</name>
<feature type="region of interest" description="Disordered" evidence="1">
    <location>
        <begin position="1"/>
        <end position="29"/>
    </location>
</feature>
<keyword evidence="3" id="KW-1185">Reference proteome</keyword>
<feature type="region of interest" description="Disordered" evidence="1">
    <location>
        <begin position="61"/>
        <end position="96"/>
    </location>
</feature>
<feature type="compositionally biased region" description="Basic residues" evidence="1">
    <location>
        <begin position="71"/>
        <end position="87"/>
    </location>
</feature>
<feature type="compositionally biased region" description="Polar residues" evidence="1">
    <location>
        <begin position="1"/>
        <end position="11"/>
    </location>
</feature>
<evidence type="ECO:0000313" key="2">
    <source>
        <dbReference type="EMBL" id="BET01152.1"/>
    </source>
</evidence>
<reference evidence="2 3" key="1">
    <citation type="submission" date="2023-09" db="EMBL/GenBank/DDBJ databases">
        <title>Nesidiocoris tenuis whole genome shotgun sequence.</title>
        <authorList>
            <person name="Shibata T."/>
            <person name="Shimoda M."/>
            <person name="Kobayashi T."/>
            <person name="Uehara T."/>
        </authorList>
    </citation>
    <scope>NUCLEOTIDE SEQUENCE [LARGE SCALE GENOMIC DNA]</scope>
    <source>
        <strain evidence="2 3">Japan</strain>
    </source>
</reference>
<proteinExistence type="predicted"/>
<dbReference type="Proteomes" id="UP001307889">
    <property type="component" value="Chromosome 12"/>
</dbReference>